<dbReference type="Gene3D" id="3.30.360.10">
    <property type="entry name" value="Dihydrodipicolinate Reductase, domain 2"/>
    <property type="match status" value="1"/>
</dbReference>
<dbReference type="FunFam" id="3.30.360.10:FF:000014">
    <property type="entry name" value="N-acetyl-gamma-glutamyl-phosphate reductase"/>
    <property type="match status" value="1"/>
</dbReference>
<keyword evidence="4" id="KW-0028">Amino-acid biosynthesis</keyword>
<dbReference type="Pfam" id="PF22698">
    <property type="entry name" value="Semialdhyde_dhC_1"/>
    <property type="match status" value="1"/>
</dbReference>
<gene>
    <name evidence="10" type="ORF">CTDIVETGP_1223</name>
</gene>
<dbReference type="NCBIfam" id="TIGR01850">
    <property type="entry name" value="argC"/>
    <property type="match status" value="1"/>
</dbReference>
<proteinExistence type="predicted"/>
<comment type="pathway">
    <text evidence="1">Amino-acid biosynthesis; L-arginine biosynthesis; N(2)-acetyl-L-ornithine from L-glutamate: step 3/4.</text>
</comment>
<evidence type="ECO:0000256" key="1">
    <source>
        <dbReference type="ARBA" id="ARBA00004862"/>
    </source>
</evidence>
<name>W6N3U8_CLOTY</name>
<dbReference type="GO" id="GO:0003942">
    <property type="term" value="F:N-acetyl-gamma-glutamyl-phosphate reductase activity"/>
    <property type="evidence" value="ECO:0007669"/>
    <property type="project" value="UniProtKB-EC"/>
</dbReference>
<reference evidence="10 11" key="1">
    <citation type="journal article" date="2015" name="Genome Announc.">
        <title>Draft Genome Sequence of Clostridium tyrobutyricum Strain DIVETGP, Isolated from Cow's Milk for Grana Padano Production.</title>
        <authorList>
            <person name="Soggiu A."/>
            <person name="Piras C."/>
            <person name="Gaiarsa S."/>
            <person name="Sassera D."/>
            <person name="Roncada P."/>
            <person name="Bendixen E."/>
            <person name="Brasca M."/>
            <person name="Bonizzi L."/>
        </authorList>
    </citation>
    <scope>NUCLEOTIDE SEQUENCE [LARGE SCALE GENOMIC DNA]</scope>
    <source>
        <strain evidence="10 11">DIVETGP</strain>
    </source>
</reference>
<evidence type="ECO:0000256" key="8">
    <source>
        <dbReference type="PROSITE-ProRule" id="PRU10010"/>
    </source>
</evidence>
<keyword evidence="6 10" id="KW-0560">Oxidoreductase</keyword>
<dbReference type="EC" id="1.2.1.38" evidence="2"/>
<keyword evidence="3" id="KW-0055">Arginine biosynthesis</keyword>
<dbReference type="SUPFAM" id="SSF55347">
    <property type="entry name" value="Glyceraldehyde-3-phosphate dehydrogenase-like, C-terminal domain"/>
    <property type="match status" value="1"/>
</dbReference>
<accession>W6N3U8</accession>
<evidence type="ECO:0000313" key="11">
    <source>
        <dbReference type="Proteomes" id="UP000019482"/>
    </source>
</evidence>
<evidence type="ECO:0000256" key="7">
    <source>
        <dbReference type="ARBA" id="ARBA00050557"/>
    </source>
</evidence>
<dbReference type="CDD" id="cd23934">
    <property type="entry name" value="AGPR_1_C"/>
    <property type="match status" value="1"/>
</dbReference>
<comment type="caution">
    <text evidence="10">The sequence shown here is derived from an EMBL/GenBank/DDBJ whole genome shotgun (WGS) entry which is preliminary data.</text>
</comment>
<evidence type="ECO:0000256" key="5">
    <source>
        <dbReference type="ARBA" id="ARBA00022857"/>
    </source>
</evidence>
<sequence length="249" mass="27761">MGADFRFKNGLTYKKWYGKDFSMADLHDKSVYGLPELNREKIKNTKIIGNPGCYATSIELALLPLISKGIIEEKGIISDSKSGVTGSGRGLSESSHFTNCNESLSAYKIAKHRHTPEIEETLNSISNSDIKLTFTPHLLPINRGILSTIYTTPKQKVDMEKIHDEYCRFYASEPFVNVLPLGEVSKINNVRLSNYCDISLHYDEENGKLILISCIDNMIKGSAGQGIQNMNIALGFDEKEGLNFVPSIF</sequence>
<dbReference type="AlphaFoldDB" id="W6N3U8"/>
<dbReference type="GO" id="GO:0006526">
    <property type="term" value="P:L-arginine biosynthetic process"/>
    <property type="evidence" value="ECO:0007669"/>
    <property type="project" value="UniProtKB-KW"/>
</dbReference>
<evidence type="ECO:0000256" key="6">
    <source>
        <dbReference type="ARBA" id="ARBA00023002"/>
    </source>
</evidence>
<protein>
    <recommendedName>
        <fullName evidence="2">N-acetyl-gamma-glutamyl-phosphate reductase</fullName>
        <ecNumber evidence="2">1.2.1.38</ecNumber>
    </recommendedName>
</protein>
<feature type="active site" evidence="8">
    <location>
        <position position="53"/>
    </location>
</feature>
<dbReference type="PANTHER" id="PTHR32338">
    <property type="entry name" value="N-ACETYL-GAMMA-GLUTAMYL-PHOSPHATE REDUCTASE, CHLOROPLASTIC-RELATED-RELATED"/>
    <property type="match status" value="1"/>
</dbReference>
<dbReference type="SUPFAM" id="SSF51735">
    <property type="entry name" value="NAD(P)-binding Rossmann-fold domains"/>
    <property type="match status" value="1"/>
</dbReference>
<dbReference type="InterPro" id="IPR023013">
    <property type="entry name" value="AGPR_AS"/>
</dbReference>
<dbReference type="PROSITE" id="PS01224">
    <property type="entry name" value="ARGC"/>
    <property type="match status" value="1"/>
</dbReference>
<keyword evidence="5" id="KW-0521">NADP</keyword>
<keyword evidence="11" id="KW-1185">Reference proteome</keyword>
<dbReference type="PANTHER" id="PTHR32338:SF10">
    <property type="entry name" value="N-ACETYL-GAMMA-GLUTAMYL-PHOSPHATE REDUCTASE, CHLOROPLASTIC-RELATED"/>
    <property type="match status" value="1"/>
</dbReference>
<evidence type="ECO:0000259" key="9">
    <source>
        <dbReference type="Pfam" id="PF22698"/>
    </source>
</evidence>
<evidence type="ECO:0000256" key="2">
    <source>
        <dbReference type="ARBA" id="ARBA00013072"/>
    </source>
</evidence>
<dbReference type="GO" id="GO:0070401">
    <property type="term" value="F:NADP+ binding"/>
    <property type="evidence" value="ECO:0007669"/>
    <property type="project" value="InterPro"/>
</dbReference>
<dbReference type="InterPro" id="IPR036291">
    <property type="entry name" value="NAD(P)-bd_dom_sf"/>
</dbReference>
<dbReference type="InterPro" id="IPR050085">
    <property type="entry name" value="AGPR"/>
</dbReference>
<dbReference type="Proteomes" id="UP000019482">
    <property type="component" value="Unassembled WGS sequence"/>
</dbReference>
<feature type="domain" description="N-acetyl-gamma-glutamyl-phosphate reductase dimerisation" evidence="9">
    <location>
        <begin position="53"/>
        <end position="217"/>
    </location>
</feature>
<dbReference type="Gene3D" id="3.40.50.720">
    <property type="entry name" value="NAD(P)-binding Rossmann-like Domain"/>
    <property type="match status" value="1"/>
</dbReference>
<organism evidence="10 11">
    <name type="scientific">Clostridium tyrobutyricum DIVETGP</name>
    <dbReference type="NCBI Taxonomy" id="1408889"/>
    <lineage>
        <taxon>Bacteria</taxon>
        <taxon>Bacillati</taxon>
        <taxon>Bacillota</taxon>
        <taxon>Clostridia</taxon>
        <taxon>Eubacteriales</taxon>
        <taxon>Clostridiaceae</taxon>
        <taxon>Clostridium</taxon>
    </lineage>
</organism>
<evidence type="ECO:0000256" key="3">
    <source>
        <dbReference type="ARBA" id="ARBA00022571"/>
    </source>
</evidence>
<evidence type="ECO:0000256" key="4">
    <source>
        <dbReference type="ARBA" id="ARBA00022605"/>
    </source>
</evidence>
<dbReference type="EMBL" id="CBXI010000019">
    <property type="protein sequence ID" value="CDL91153.1"/>
    <property type="molecule type" value="Genomic_DNA"/>
</dbReference>
<comment type="catalytic activity">
    <reaction evidence="7">
        <text>N-acetyl-L-glutamate 5-semialdehyde + phosphate + NADP(+) = N-acetyl-L-glutamyl 5-phosphate + NADPH + H(+)</text>
        <dbReference type="Rhea" id="RHEA:21588"/>
        <dbReference type="ChEBI" id="CHEBI:15378"/>
        <dbReference type="ChEBI" id="CHEBI:29123"/>
        <dbReference type="ChEBI" id="CHEBI:43474"/>
        <dbReference type="ChEBI" id="CHEBI:57783"/>
        <dbReference type="ChEBI" id="CHEBI:57936"/>
        <dbReference type="ChEBI" id="CHEBI:58349"/>
        <dbReference type="EC" id="1.2.1.38"/>
    </reaction>
</comment>
<evidence type="ECO:0000313" key="10">
    <source>
        <dbReference type="EMBL" id="CDL91153.1"/>
    </source>
</evidence>
<dbReference type="InterPro" id="IPR058924">
    <property type="entry name" value="AGPR_dimerisation_dom"/>
</dbReference>
<dbReference type="InterPro" id="IPR000706">
    <property type="entry name" value="AGPR_type-1"/>
</dbReference>